<dbReference type="EMBL" id="ML977138">
    <property type="protein sequence ID" value="KAF1991926.1"/>
    <property type="molecule type" value="Genomic_DNA"/>
</dbReference>
<protein>
    <submittedName>
        <fullName evidence="1">Uncharacterized protein</fullName>
    </submittedName>
</protein>
<evidence type="ECO:0000313" key="1">
    <source>
        <dbReference type="EMBL" id="KAF1991926.1"/>
    </source>
</evidence>
<gene>
    <name evidence="1" type="ORF">K402DRAFT_430472</name>
</gene>
<reference evidence="1" key="1">
    <citation type="journal article" date="2020" name="Stud. Mycol.">
        <title>101 Dothideomycetes genomes: a test case for predicting lifestyles and emergence of pathogens.</title>
        <authorList>
            <person name="Haridas S."/>
            <person name="Albert R."/>
            <person name="Binder M."/>
            <person name="Bloem J."/>
            <person name="Labutti K."/>
            <person name="Salamov A."/>
            <person name="Andreopoulos B."/>
            <person name="Baker S."/>
            <person name="Barry K."/>
            <person name="Bills G."/>
            <person name="Bluhm B."/>
            <person name="Cannon C."/>
            <person name="Castanera R."/>
            <person name="Culley D."/>
            <person name="Daum C."/>
            <person name="Ezra D."/>
            <person name="Gonzalez J."/>
            <person name="Henrissat B."/>
            <person name="Kuo A."/>
            <person name="Liang C."/>
            <person name="Lipzen A."/>
            <person name="Lutzoni F."/>
            <person name="Magnuson J."/>
            <person name="Mondo S."/>
            <person name="Nolan M."/>
            <person name="Ohm R."/>
            <person name="Pangilinan J."/>
            <person name="Park H.-J."/>
            <person name="Ramirez L."/>
            <person name="Alfaro M."/>
            <person name="Sun H."/>
            <person name="Tritt A."/>
            <person name="Yoshinaga Y."/>
            <person name="Zwiers L.-H."/>
            <person name="Turgeon B."/>
            <person name="Goodwin S."/>
            <person name="Spatafora J."/>
            <person name="Crous P."/>
            <person name="Grigoriev I."/>
        </authorList>
    </citation>
    <scope>NUCLEOTIDE SEQUENCE</scope>
    <source>
        <strain evidence="1">CBS 113979</strain>
    </source>
</reference>
<keyword evidence="2" id="KW-1185">Reference proteome</keyword>
<proteinExistence type="predicted"/>
<dbReference type="AlphaFoldDB" id="A0A6G1HFB5"/>
<name>A0A6G1HFB5_9PEZI</name>
<sequence length="181" mass="19998">MLDLQDASSSGWVSPLECTKFGNLAHKAAECSSTDCVDEMIEQHRTTEGVLGVQEKRRRWEGITSPSPSLRTARLSAAHHCSGCSSSSPGNLSPAAADKCSGLLMYYPVVTSRLAQALRLSDSQTPTCSPRLSIRCNQRRDMTSIAWAHLRQYPSQHSNILRVHAWDCLLSPALPRLNRRH</sequence>
<evidence type="ECO:0000313" key="2">
    <source>
        <dbReference type="Proteomes" id="UP000800041"/>
    </source>
</evidence>
<organism evidence="1 2">
    <name type="scientific">Aulographum hederae CBS 113979</name>
    <dbReference type="NCBI Taxonomy" id="1176131"/>
    <lineage>
        <taxon>Eukaryota</taxon>
        <taxon>Fungi</taxon>
        <taxon>Dikarya</taxon>
        <taxon>Ascomycota</taxon>
        <taxon>Pezizomycotina</taxon>
        <taxon>Dothideomycetes</taxon>
        <taxon>Pleosporomycetidae</taxon>
        <taxon>Aulographales</taxon>
        <taxon>Aulographaceae</taxon>
    </lineage>
</organism>
<accession>A0A6G1HFB5</accession>
<dbReference type="Proteomes" id="UP000800041">
    <property type="component" value="Unassembled WGS sequence"/>
</dbReference>